<keyword evidence="23" id="KW-1185">Reference proteome</keyword>
<feature type="binding site" evidence="18">
    <location>
        <position position="1009"/>
    </location>
    <ligand>
        <name>ATP</name>
        <dbReference type="ChEBI" id="CHEBI:30616"/>
    </ligand>
</feature>
<dbReference type="OrthoDB" id="122279at2759"/>
<dbReference type="SUPFAM" id="SSF54928">
    <property type="entry name" value="RNA-binding domain, RBD"/>
    <property type="match status" value="1"/>
</dbReference>
<dbReference type="SUPFAM" id="SSF56112">
    <property type="entry name" value="Protein kinase-like (PK-like)"/>
    <property type="match status" value="1"/>
</dbReference>
<protein>
    <recommendedName>
        <fullName evidence="11">Dual serine/threonine and tyrosine protein kinase</fullName>
        <ecNumber evidence="2">2.7.12.1</ecNumber>
    </recommendedName>
    <alternativeName>
        <fullName evidence="13">Dusty protein kinase</fullName>
    </alternativeName>
    <alternativeName>
        <fullName evidence="12">Receptor-interacting serine/threonine-protein kinase 5</fullName>
    </alternativeName>
</protein>
<evidence type="ECO:0000256" key="11">
    <source>
        <dbReference type="ARBA" id="ARBA00040421"/>
    </source>
</evidence>
<dbReference type="EMBL" id="CAJPEV010004194">
    <property type="protein sequence ID" value="CAG0901361.1"/>
    <property type="molecule type" value="Genomic_DNA"/>
</dbReference>
<feature type="domain" description="Protein kinase" evidence="20">
    <location>
        <begin position="980"/>
        <end position="1263"/>
    </location>
</feature>
<dbReference type="SMART" id="SM00220">
    <property type="entry name" value="S_TKc"/>
    <property type="match status" value="1"/>
</dbReference>
<keyword evidence="10" id="KW-0829">Tyrosine-protein kinase</keyword>
<dbReference type="InterPro" id="IPR000719">
    <property type="entry name" value="Prot_kinase_dom"/>
</dbReference>
<comment type="catalytic activity">
    <reaction evidence="14">
        <text>L-seryl-[protein] + ATP = O-phospho-L-seryl-[protein] + ADP + H(+)</text>
        <dbReference type="Rhea" id="RHEA:17989"/>
        <dbReference type="Rhea" id="RHEA-COMP:9863"/>
        <dbReference type="Rhea" id="RHEA-COMP:11604"/>
        <dbReference type="ChEBI" id="CHEBI:15378"/>
        <dbReference type="ChEBI" id="CHEBI:29999"/>
        <dbReference type="ChEBI" id="CHEBI:30616"/>
        <dbReference type="ChEBI" id="CHEBI:83421"/>
        <dbReference type="ChEBI" id="CHEBI:456216"/>
        <dbReference type="EC" id="2.7.12.1"/>
    </reaction>
</comment>
<evidence type="ECO:0000256" key="10">
    <source>
        <dbReference type="ARBA" id="ARBA00023137"/>
    </source>
</evidence>
<name>A0A7R9FRB5_9CRUS</name>
<evidence type="ECO:0000256" key="13">
    <source>
        <dbReference type="ARBA" id="ARBA00042638"/>
    </source>
</evidence>
<evidence type="ECO:0000313" key="22">
    <source>
        <dbReference type="EMBL" id="CAD7252200.1"/>
    </source>
</evidence>
<keyword evidence="8 18" id="KW-0067">ATP-binding</keyword>
<evidence type="ECO:0000256" key="8">
    <source>
        <dbReference type="ARBA" id="ARBA00022840"/>
    </source>
</evidence>
<evidence type="ECO:0000256" key="2">
    <source>
        <dbReference type="ARBA" id="ARBA00013203"/>
    </source>
</evidence>
<dbReference type="PROSITE" id="PS50102">
    <property type="entry name" value="RRM"/>
    <property type="match status" value="1"/>
</dbReference>
<comment type="catalytic activity">
    <reaction evidence="15">
        <text>L-threonyl-[protein] + ATP = O-phospho-L-threonyl-[protein] + ADP + H(+)</text>
        <dbReference type="Rhea" id="RHEA:46608"/>
        <dbReference type="Rhea" id="RHEA-COMP:11060"/>
        <dbReference type="Rhea" id="RHEA-COMP:11605"/>
        <dbReference type="ChEBI" id="CHEBI:15378"/>
        <dbReference type="ChEBI" id="CHEBI:30013"/>
        <dbReference type="ChEBI" id="CHEBI:30616"/>
        <dbReference type="ChEBI" id="CHEBI:61977"/>
        <dbReference type="ChEBI" id="CHEBI:456216"/>
        <dbReference type="EC" id="2.7.12.1"/>
    </reaction>
</comment>
<gene>
    <name evidence="22" type="ORF">DSTB1V02_LOCUS11958</name>
</gene>
<evidence type="ECO:0000256" key="19">
    <source>
        <dbReference type="SAM" id="Phobius"/>
    </source>
</evidence>
<accession>A0A7R9FRB5</accession>
<evidence type="ECO:0000256" key="1">
    <source>
        <dbReference type="ARBA" id="ARBA00004496"/>
    </source>
</evidence>
<dbReference type="PROSITE" id="PS00108">
    <property type="entry name" value="PROTEIN_KINASE_ST"/>
    <property type="match status" value="1"/>
</dbReference>
<evidence type="ECO:0000256" key="15">
    <source>
        <dbReference type="ARBA" id="ARBA00049308"/>
    </source>
</evidence>
<evidence type="ECO:0000256" key="7">
    <source>
        <dbReference type="ARBA" id="ARBA00022777"/>
    </source>
</evidence>
<evidence type="ECO:0000256" key="12">
    <source>
        <dbReference type="ARBA" id="ARBA00041268"/>
    </source>
</evidence>
<comment type="subcellular location">
    <subcellularLocation>
        <location evidence="1">Cytoplasm</location>
    </subcellularLocation>
</comment>
<sequence>MHRLDMNQRHARLLKGRLKDVLGNYQQQQRPQSKIESTLSGLRQSLTGKWHDLQSTERVTVFMKKYEDIIGLTDVKAAQARVIQAQDKFMEMQEARRKRQLELHSLQSKLRELHIQIDKTPRTDDRYLALVTEEHSIMRQERQVAKEFEMYEHGERDYFLALSNSVRDSHEKERAQAERTKYWSIIGSVTGAIIGILGTTISNWRRMKELRHLVVDAVNAPHDHGSSMMQDVAKKVNSNHEALESMQSQLENVLKSSSTHDDGKKLRLGTSGTSAVEELLEVASKQQEELQLLLGKVEYALEKNTFTGRCDSSRTMAGNLMYEVCKYRRNCQYLRKLLRDTKESLREVHGSGNFSYEQMKHVSHTEAGLVQVSAIIEHPPRLVILGQTSYAKASVVNELFGMPLLPLIRDLDSRVSWRMVRFVGGEGIQAQVSLSVNNSFELVENLQANEKPWRTIPQRDLEVNLYNVASSCANETELLPLGLFSSHDPGAVSAVLEVQLRHGLLLNGAQVVVLPCNPPVGSTETIFLACIERVIPILVYALSDDHLSQKEMEELEEVHRMAPNLPIFFIKVAPPSSPTWELTESQQHEVMEMRQSASTPIPHHESTGSLQESPFMEPHGSLHLLQQLCNIGYLNVIPSGSRHNKRRRSSSMYHVESELVEDFSQFSLLLLFVRQVLHSHLVRATCILNKVHTACLQMFILWAFDMARDQQITPKRLTFAKEKEAELYASLMAVAVGKQEEIKNIISETVAAHKVDLIQRASQHVFKSVSVPESGMISSASDLRLCTGEIRDLVLGAVNVAVAKEVMDSVNVMRETFVGTLQRCLESLEQSCWENGDGPHVSQALKQIVNAAYQVEVNVHSSSSFIWSLWERIRRSLPPLPWSLKPKVGQEWKELVASDIIDSLSEAKLAKQICLQFKDRLKAAHELFLSNMNRLESAHNGRLEKTEEQRTRVRKLLAPKVARYSLEVTSLRDYIIFGMPQLGREIGRGQYGVVYACDTWAGHSPCAIKSVVPPDDKHWNDLALEFYYSRQEPSRVVYFYAFICEENVPVFRCVPEHDRIVFFRGSVIDHSYGGGTSPAVLLIMERMTRDLYSALRAGLEWLPRLQVAIDVIQAIRFLHSQGLVHRDVKLKNVLLDENNRAKLTDLGFCKPEAMMSGSIVGTPIHMAPELFSGYYDASVDVYAFGILFWYLCSGSTRLPYVFDQCHNKDQLWSYVRKGARPERLLHFDSECWELMSACWQSSPSKRPLLGDVEPQLERIMERFRHAPPPNPSSQSRELESEITENGIEDYSNEGMERETHVIQVSNIAPQATKDQMHTLFSFIDKVEDIRLYPTIRDVSMVIPSRICYLRFANCLSAKVAQHLTNTVFIDRAIIVLPVFEDEIPEEVDALKVLSQGGGMADLIPSFEQKLPAHVTNQITGTPPHQQVLTIDHNLISNGLPQYPPLPATLDAARIEEIRRTVLFTDLNPNVKPDEIIELASHAGEVKYVRVGAQRGYQSKVALVEFTEQPSVIKALQLSGTVLGDHAIRLVTT</sequence>
<organism evidence="22">
    <name type="scientific">Darwinula stevensoni</name>
    <dbReference type="NCBI Taxonomy" id="69355"/>
    <lineage>
        <taxon>Eukaryota</taxon>
        <taxon>Metazoa</taxon>
        <taxon>Ecdysozoa</taxon>
        <taxon>Arthropoda</taxon>
        <taxon>Crustacea</taxon>
        <taxon>Oligostraca</taxon>
        <taxon>Ostracoda</taxon>
        <taxon>Podocopa</taxon>
        <taxon>Podocopida</taxon>
        <taxon>Darwinulocopina</taxon>
        <taxon>Darwinuloidea</taxon>
        <taxon>Darwinulidae</taxon>
        <taxon>Darwinula</taxon>
    </lineage>
</organism>
<dbReference type="Pfam" id="PF00076">
    <property type="entry name" value="RRM_1"/>
    <property type="match status" value="1"/>
</dbReference>
<keyword evidence="3" id="KW-0963">Cytoplasm</keyword>
<dbReference type="PANTHER" id="PTHR46392:SF1">
    <property type="entry name" value="DUAL SERINE_THREONINE AND TYROSINE PROTEIN KINASE"/>
    <property type="match status" value="1"/>
</dbReference>
<proteinExistence type="predicted"/>
<evidence type="ECO:0000256" key="16">
    <source>
        <dbReference type="ARBA" id="ARBA00051680"/>
    </source>
</evidence>
<evidence type="ECO:0000256" key="4">
    <source>
        <dbReference type="ARBA" id="ARBA00022527"/>
    </source>
</evidence>
<evidence type="ECO:0000256" key="9">
    <source>
        <dbReference type="ARBA" id="ARBA00022884"/>
    </source>
</evidence>
<dbReference type="InterPro" id="IPR011009">
    <property type="entry name" value="Kinase-like_dom_sf"/>
</dbReference>
<dbReference type="InterPro" id="IPR035979">
    <property type="entry name" value="RBD_domain_sf"/>
</dbReference>
<keyword evidence="19" id="KW-0812">Transmembrane</keyword>
<evidence type="ECO:0000256" key="14">
    <source>
        <dbReference type="ARBA" id="ARBA00049003"/>
    </source>
</evidence>
<dbReference type="InterPro" id="IPR000504">
    <property type="entry name" value="RRM_dom"/>
</dbReference>
<dbReference type="SMART" id="SM00360">
    <property type="entry name" value="RRM"/>
    <property type="match status" value="2"/>
</dbReference>
<keyword evidence="6 18" id="KW-0547">Nucleotide-binding</keyword>
<keyword evidence="19" id="KW-0472">Membrane</keyword>
<dbReference type="Gene3D" id="1.10.510.10">
    <property type="entry name" value="Transferase(Phosphotransferase) domain 1"/>
    <property type="match status" value="1"/>
</dbReference>
<dbReference type="Proteomes" id="UP000677054">
    <property type="component" value="Unassembled WGS sequence"/>
</dbReference>
<dbReference type="Pfam" id="PF00069">
    <property type="entry name" value="Pkinase"/>
    <property type="match status" value="1"/>
</dbReference>
<dbReference type="GO" id="GO:0004712">
    <property type="term" value="F:protein serine/threonine/tyrosine kinase activity"/>
    <property type="evidence" value="ECO:0007669"/>
    <property type="project" value="UniProtKB-EC"/>
</dbReference>
<feature type="domain" description="RRM" evidence="21">
    <location>
        <begin position="1459"/>
        <end position="1532"/>
    </location>
</feature>
<comment type="catalytic activity">
    <reaction evidence="16">
        <text>L-tyrosyl-[protein] + ATP = O-phospho-L-tyrosyl-[protein] + ADP + H(+)</text>
        <dbReference type="Rhea" id="RHEA:10596"/>
        <dbReference type="Rhea" id="RHEA-COMP:10136"/>
        <dbReference type="Rhea" id="RHEA-COMP:20101"/>
        <dbReference type="ChEBI" id="CHEBI:15378"/>
        <dbReference type="ChEBI" id="CHEBI:30616"/>
        <dbReference type="ChEBI" id="CHEBI:46858"/>
        <dbReference type="ChEBI" id="CHEBI:61978"/>
        <dbReference type="ChEBI" id="CHEBI:456216"/>
        <dbReference type="EC" id="2.7.12.1"/>
    </reaction>
</comment>
<dbReference type="InterPro" id="IPR051302">
    <property type="entry name" value="Dual_SerThr-Tyr_Kinase"/>
</dbReference>
<feature type="transmembrane region" description="Helical" evidence="19">
    <location>
        <begin position="182"/>
        <end position="204"/>
    </location>
</feature>
<dbReference type="GO" id="GO:0005737">
    <property type="term" value="C:cytoplasm"/>
    <property type="evidence" value="ECO:0007669"/>
    <property type="project" value="UniProtKB-SubCell"/>
</dbReference>
<dbReference type="GO" id="GO:0004713">
    <property type="term" value="F:protein tyrosine kinase activity"/>
    <property type="evidence" value="ECO:0007669"/>
    <property type="project" value="UniProtKB-KW"/>
</dbReference>
<evidence type="ECO:0000256" key="6">
    <source>
        <dbReference type="ARBA" id="ARBA00022741"/>
    </source>
</evidence>
<dbReference type="PROSITE" id="PS50011">
    <property type="entry name" value="PROTEIN_KINASE_DOM"/>
    <property type="match status" value="1"/>
</dbReference>
<reference evidence="22" key="1">
    <citation type="submission" date="2020-11" db="EMBL/GenBank/DDBJ databases">
        <authorList>
            <person name="Tran Van P."/>
        </authorList>
    </citation>
    <scope>NUCLEOTIDE SEQUENCE</scope>
</reference>
<dbReference type="InterPro" id="IPR008271">
    <property type="entry name" value="Ser/Thr_kinase_AS"/>
</dbReference>
<dbReference type="InterPro" id="IPR017441">
    <property type="entry name" value="Protein_kinase_ATP_BS"/>
</dbReference>
<keyword evidence="9 17" id="KW-0694">RNA-binding</keyword>
<dbReference type="Gene3D" id="3.30.70.330">
    <property type="match status" value="2"/>
</dbReference>
<dbReference type="EC" id="2.7.12.1" evidence="2"/>
<dbReference type="EMBL" id="LR903711">
    <property type="protein sequence ID" value="CAD7252200.1"/>
    <property type="molecule type" value="Genomic_DNA"/>
</dbReference>
<evidence type="ECO:0000259" key="21">
    <source>
        <dbReference type="PROSITE" id="PS50102"/>
    </source>
</evidence>
<evidence type="ECO:0000313" key="23">
    <source>
        <dbReference type="Proteomes" id="UP000677054"/>
    </source>
</evidence>
<dbReference type="GO" id="GO:0005524">
    <property type="term" value="F:ATP binding"/>
    <property type="evidence" value="ECO:0007669"/>
    <property type="project" value="UniProtKB-UniRule"/>
</dbReference>
<evidence type="ECO:0000256" key="17">
    <source>
        <dbReference type="PROSITE-ProRule" id="PRU00176"/>
    </source>
</evidence>
<keyword evidence="19" id="KW-1133">Transmembrane helix</keyword>
<evidence type="ECO:0000259" key="20">
    <source>
        <dbReference type="PROSITE" id="PS50011"/>
    </source>
</evidence>
<evidence type="ECO:0000256" key="18">
    <source>
        <dbReference type="PROSITE-ProRule" id="PRU10141"/>
    </source>
</evidence>
<dbReference type="GO" id="GO:0043066">
    <property type="term" value="P:negative regulation of apoptotic process"/>
    <property type="evidence" value="ECO:0007669"/>
    <property type="project" value="TreeGrafter"/>
</dbReference>
<dbReference type="GO" id="GO:0070374">
    <property type="term" value="P:positive regulation of ERK1 and ERK2 cascade"/>
    <property type="evidence" value="ECO:0007669"/>
    <property type="project" value="TreeGrafter"/>
</dbReference>
<dbReference type="GO" id="GO:0004674">
    <property type="term" value="F:protein serine/threonine kinase activity"/>
    <property type="evidence" value="ECO:0007669"/>
    <property type="project" value="UniProtKB-KW"/>
</dbReference>
<dbReference type="PANTHER" id="PTHR46392">
    <property type="entry name" value="DUAL SERINE/THREONINE AND TYROSINE PROTEIN KINASE"/>
    <property type="match status" value="1"/>
</dbReference>
<evidence type="ECO:0000256" key="5">
    <source>
        <dbReference type="ARBA" id="ARBA00022679"/>
    </source>
</evidence>
<keyword evidence="5" id="KW-0808">Transferase</keyword>
<dbReference type="InterPro" id="IPR012677">
    <property type="entry name" value="Nucleotide-bd_a/b_plait_sf"/>
</dbReference>
<dbReference type="GO" id="GO:0003723">
    <property type="term" value="F:RNA binding"/>
    <property type="evidence" value="ECO:0007669"/>
    <property type="project" value="UniProtKB-UniRule"/>
</dbReference>
<dbReference type="PROSITE" id="PS00107">
    <property type="entry name" value="PROTEIN_KINASE_ATP"/>
    <property type="match status" value="1"/>
</dbReference>
<keyword evidence="7" id="KW-0418">Kinase</keyword>
<keyword evidence="4" id="KW-0723">Serine/threonine-protein kinase</keyword>
<dbReference type="GO" id="GO:0045743">
    <property type="term" value="P:positive regulation of fibroblast growth factor receptor signaling pathway"/>
    <property type="evidence" value="ECO:0007669"/>
    <property type="project" value="TreeGrafter"/>
</dbReference>
<dbReference type="GO" id="GO:0044344">
    <property type="term" value="P:cellular response to fibroblast growth factor stimulus"/>
    <property type="evidence" value="ECO:0007669"/>
    <property type="project" value="TreeGrafter"/>
</dbReference>
<dbReference type="CDD" id="cd12259">
    <property type="entry name" value="RRM_SRSF11_SREK1"/>
    <property type="match status" value="1"/>
</dbReference>
<evidence type="ECO:0000256" key="3">
    <source>
        <dbReference type="ARBA" id="ARBA00022490"/>
    </source>
</evidence>